<accession>A0AAD8T1C9</accession>
<evidence type="ECO:0000256" key="2">
    <source>
        <dbReference type="ARBA" id="ARBA00023163"/>
    </source>
</evidence>
<dbReference type="PROSITE" id="PS50985">
    <property type="entry name" value="GRAS"/>
    <property type="match status" value="1"/>
</dbReference>
<evidence type="ECO:0000313" key="5">
    <source>
        <dbReference type="Proteomes" id="UP001231189"/>
    </source>
</evidence>
<keyword evidence="2" id="KW-0804">Transcription</keyword>
<dbReference type="PANTHER" id="PTHR31636">
    <property type="entry name" value="OSJNBA0084A10.13 PROTEIN-RELATED"/>
    <property type="match status" value="1"/>
</dbReference>
<dbReference type="AlphaFoldDB" id="A0AAD8T1C9"/>
<evidence type="ECO:0000256" key="1">
    <source>
        <dbReference type="ARBA" id="ARBA00023015"/>
    </source>
</evidence>
<reference evidence="4" key="1">
    <citation type="submission" date="2023-07" db="EMBL/GenBank/DDBJ databases">
        <title>A chromosome-level genome assembly of Lolium multiflorum.</title>
        <authorList>
            <person name="Chen Y."/>
            <person name="Copetti D."/>
            <person name="Kolliker R."/>
            <person name="Studer B."/>
        </authorList>
    </citation>
    <scope>NUCLEOTIDE SEQUENCE</scope>
    <source>
        <strain evidence="4">02402/16</strain>
        <tissue evidence="4">Leaf</tissue>
    </source>
</reference>
<comment type="caution">
    <text evidence="4">The sequence shown here is derived from an EMBL/GenBank/DDBJ whole genome shotgun (WGS) entry which is preliminary data.</text>
</comment>
<proteinExistence type="inferred from homology"/>
<comment type="caution">
    <text evidence="3">Lacks conserved residue(s) required for the propagation of feature annotation.</text>
</comment>
<keyword evidence="5" id="KW-1185">Reference proteome</keyword>
<dbReference type="Proteomes" id="UP001231189">
    <property type="component" value="Unassembled WGS sequence"/>
</dbReference>
<evidence type="ECO:0000256" key="3">
    <source>
        <dbReference type="PROSITE-ProRule" id="PRU01191"/>
    </source>
</evidence>
<comment type="similarity">
    <text evidence="3">Belongs to the GRAS family.</text>
</comment>
<sequence length="186" mass="20152">MWRLYGGFGDFDFSSCVFRSNPISSPKGVGGQPRGHTTWSRGPPAVPPMVWGPRASTSLALSVNILPPEIYGPALILNVVGNAKRVHIIDYGVYYGFQWPCIIQRLANGPGGLPELRIMGIDTPQPGFRPAGHIVETGKYRTDYARTFNIPFKYDGVGDAGGVVDDMIEATDDAPCADRLPTEDAN</sequence>
<gene>
    <name evidence="4" type="ORF">QYE76_056287</name>
</gene>
<dbReference type="InterPro" id="IPR005202">
    <property type="entry name" value="TF_GRAS"/>
</dbReference>
<evidence type="ECO:0000313" key="4">
    <source>
        <dbReference type="EMBL" id="KAK1668128.1"/>
    </source>
</evidence>
<dbReference type="EMBL" id="JAUUTY010000003">
    <property type="protein sequence ID" value="KAK1668128.1"/>
    <property type="molecule type" value="Genomic_DNA"/>
</dbReference>
<dbReference type="Pfam" id="PF03514">
    <property type="entry name" value="GRAS"/>
    <property type="match status" value="1"/>
</dbReference>
<keyword evidence="1" id="KW-0805">Transcription regulation</keyword>
<name>A0AAD8T1C9_LOLMU</name>
<protein>
    <submittedName>
        <fullName evidence="4">Uncharacterized protein</fullName>
    </submittedName>
</protein>
<organism evidence="4 5">
    <name type="scientific">Lolium multiflorum</name>
    <name type="common">Italian ryegrass</name>
    <name type="synonym">Lolium perenne subsp. multiflorum</name>
    <dbReference type="NCBI Taxonomy" id="4521"/>
    <lineage>
        <taxon>Eukaryota</taxon>
        <taxon>Viridiplantae</taxon>
        <taxon>Streptophyta</taxon>
        <taxon>Embryophyta</taxon>
        <taxon>Tracheophyta</taxon>
        <taxon>Spermatophyta</taxon>
        <taxon>Magnoliopsida</taxon>
        <taxon>Liliopsida</taxon>
        <taxon>Poales</taxon>
        <taxon>Poaceae</taxon>
        <taxon>BOP clade</taxon>
        <taxon>Pooideae</taxon>
        <taxon>Poodae</taxon>
        <taxon>Poeae</taxon>
        <taxon>Poeae Chloroplast Group 2 (Poeae type)</taxon>
        <taxon>Loliodinae</taxon>
        <taxon>Loliinae</taxon>
        <taxon>Lolium</taxon>
    </lineage>
</organism>
<feature type="short sequence motif" description="VHIID" evidence="3">
    <location>
        <begin position="86"/>
        <end position="90"/>
    </location>
</feature>